<dbReference type="PROSITE" id="PS51186">
    <property type="entry name" value="GNAT"/>
    <property type="match status" value="1"/>
</dbReference>
<evidence type="ECO:0000256" key="1">
    <source>
        <dbReference type="ARBA" id="ARBA00005395"/>
    </source>
</evidence>
<dbReference type="PANTHER" id="PTHR43420:SF12">
    <property type="entry name" value="N-ACETYLTRANSFERASE DOMAIN-CONTAINING PROTEIN"/>
    <property type="match status" value="1"/>
</dbReference>
<dbReference type="InterPro" id="IPR006464">
    <property type="entry name" value="AcTrfase_RimI/Ard1"/>
</dbReference>
<dbReference type="InterPro" id="IPR050680">
    <property type="entry name" value="YpeA/RimI_acetyltransf"/>
</dbReference>
<dbReference type="GO" id="GO:0005840">
    <property type="term" value="C:ribosome"/>
    <property type="evidence" value="ECO:0007669"/>
    <property type="project" value="UniProtKB-KW"/>
</dbReference>
<dbReference type="Gene3D" id="3.40.630.30">
    <property type="match status" value="1"/>
</dbReference>
<comment type="subcellular location">
    <subcellularLocation>
        <location evidence="5">Cytoplasm</location>
    </subcellularLocation>
</comment>
<comment type="caution">
    <text evidence="7">The sequence shown here is derived from an EMBL/GenBank/DDBJ whole genome shotgun (WGS) entry which is preliminary data.</text>
</comment>
<keyword evidence="8" id="KW-1185">Reference proteome</keyword>
<keyword evidence="7" id="KW-0687">Ribonucleoprotein</keyword>
<dbReference type="SUPFAM" id="SSF55729">
    <property type="entry name" value="Acyl-CoA N-acyltransferases (Nat)"/>
    <property type="match status" value="1"/>
</dbReference>
<keyword evidence="7" id="KW-0689">Ribosomal protein</keyword>
<organism evidence="7 8">
    <name type="scientific">Rhodobacter calidifons</name>
    <dbReference type="NCBI Taxonomy" id="2715277"/>
    <lineage>
        <taxon>Bacteria</taxon>
        <taxon>Pseudomonadati</taxon>
        <taxon>Pseudomonadota</taxon>
        <taxon>Alphaproteobacteria</taxon>
        <taxon>Rhodobacterales</taxon>
        <taxon>Rhodobacter group</taxon>
        <taxon>Rhodobacter</taxon>
    </lineage>
</organism>
<dbReference type="PANTHER" id="PTHR43420">
    <property type="entry name" value="ACETYLTRANSFERASE"/>
    <property type="match status" value="1"/>
</dbReference>
<evidence type="ECO:0000259" key="6">
    <source>
        <dbReference type="PROSITE" id="PS51186"/>
    </source>
</evidence>
<evidence type="ECO:0000313" key="8">
    <source>
        <dbReference type="Proteomes" id="UP001515660"/>
    </source>
</evidence>
<evidence type="ECO:0000256" key="3">
    <source>
        <dbReference type="ARBA" id="ARBA00022679"/>
    </source>
</evidence>
<dbReference type="RefSeq" id="WP_166402295.1">
    <property type="nucleotide sequence ID" value="NZ_JAANHS010000003.1"/>
</dbReference>
<gene>
    <name evidence="7" type="primary">rimI</name>
    <name evidence="7" type="ORF">G8O29_05810</name>
</gene>
<name>A0ABX0G5Y7_9RHOB</name>
<evidence type="ECO:0000256" key="5">
    <source>
        <dbReference type="RuleBase" id="RU363094"/>
    </source>
</evidence>
<dbReference type="EMBL" id="JAANHS010000003">
    <property type="protein sequence ID" value="NHB76259.1"/>
    <property type="molecule type" value="Genomic_DNA"/>
</dbReference>
<protein>
    <recommendedName>
        <fullName evidence="5">[Ribosomal protein bS18]-alanine N-acetyltransferase</fullName>
        <ecNumber evidence="5">2.3.1.266</ecNumber>
    </recommendedName>
</protein>
<proteinExistence type="inferred from homology"/>
<feature type="domain" description="N-acetyltransferase" evidence="6">
    <location>
        <begin position="1"/>
        <end position="138"/>
    </location>
</feature>
<evidence type="ECO:0000256" key="4">
    <source>
        <dbReference type="ARBA" id="ARBA00023315"/>
    </source>
</evidence>
<keyword evidence="2 5" id="KW-0963">Cytoplasm</keyword>
<keyword evidence="4" id="KW-0012">Acyltransferase</keyword>
<comment type="function">
    <text evidence="5">Acetylates the N-terminal alanine of ribosomal protein bS18.</text>
</comment>
<comment type="catalytic activity">
    <reaction evidence="5">
        <text>N-terminal L-alanyl-[ribosomal protein bS18] + acetyl-CoA = N-terminal N(alpha)-acetyl-L-alanyl-[ribosomal protein bS18] + CoA + H(+)</text>
        <dbReference type="Rhea" id="RHEA:43756"/>
        <dbReference type="Rhea" id="RHEA-COMP:10676"/>
        <dbReference type="Rhea" id="RHEA-COMP:10677"/>
        <dbReference type="ChEBI" id="CHEBI:15378"/>
        <dbReference type="ChEBI" id="CHEBI:57287"/>
        <dbReference type="ChEBI" id="CHEBI:57288"/>
        <dbReference type="ChEBI" id="CHEBI:64718"/>
        <dbReference type="ChEBI" id="CHEBI:83683"/>
        <dbReference type="EC" id="2.3.1.266"/>
    </reaction>
</comment>
<keyword evidence="3" id="KW-0808">Transferase</keyword>
<dbReference type="InterPro" id="IPR016181">
    <property type="entry name" value="Acyl_CoA_acyltransferase"/>
</dbReference>
<dbReference type="InterPro" id="IPR000182">
    <property type="entry name" value="GNAT_dom"/>
</dbReference>
<dbReference type="Proteomes" id="UP001515660">
    <property type="component" value="Unassembled WGS sequence"/>
</dbReference>
<comment type="similarity">
    <text evidence="1 5">Belongs to the acetyltransferase family. RimI subfamily.</text>
</comment>
<sequence>MTPEALAALHARCFRTPAPWSAADFSGFLSDPLCFLLVEADAGFLLGRAVAGEAELLTLAVQPEARRRGLGRRLVARFLYQARLRGAKRAFLEVSAENGAALALYESAGFTAAGRRKGYYRTQGGPAIDALVLQRDLAVAAGA</sequence>
<evidence type="ECO:0000313" key="7">
    <source>
        <dbReference type="EMBL" id="NHB76259.1"/>
    </source>
</evidence>
<dbReference type="NCBIfam" id="TIGR01575">
    <property type="entry name" value="rimI"/>
    <property type="match status" value="1"/>
</dbReference>
<reference evidence="7 8" key="1">
    <citation type="journal article" date="2022" name="Microorganisms">
        <title>Genome Sequence and Characterization of a Xanthorhodopsin-Containing, Aerobic Anoxygenic Phototrophic Rhodobacter Species, Isolated from Mesophilic Conditions at Yellowstone National Park.</title>
        <authorList>
            <person name="Kyndt J.A."/>
            <person name="Robertson S."/>
            <person name="Shoffstall I.B."/>
            <person name="Ramaley R.F."/>
            <person name="Meyer T.E."/>
        </authorList>
    </citation>
    <scope>NUCLEOTIDE SEQUENCE [LARGE SCALE GENOMIC DNA]</scope>
    <source>
        <strain evidence="7 8">M37P</strain>
    </source>
</reference>
<dbReference type="Pfam" id="PF00583">
    <property type="entry name" value="Acetyltransf_1"/>
    <property type="match status" value="1"/>
</dbReference>
<evidence type="ECO:0000256" key="2">
    <source>
        <dbReference type="ARBA" id="ARBA00022490"/>
    </source>
</evidence>
<accession>A0ABX0G5Y7</accession>
<dbReference type="EC" id="2.3.1.266" evidence="5"/>